<reference evidence="4 5" key="1">
    <citation type="submission" date="2019-12" db="EMBL/GenBank/DDBJ databases">
        <title>Paenibacillus sp. nov. sp. isolated from soil.</title>
        <authorList>
            <person name="Kim J."/>
            <person name="Jeong S.E."/>
            <person name="Jung H.S."/>
            <person name="Jeon C.O."/>
        </authorList>
    </citation>
    <scope>NUCLEOTIDE SEQUENCE [LARGE SCALE GENOMIC DNA]</scope>
    <source>
        <strain evidence="4 5">5J-6</strain>
    </source>
</reference>
<evidence type="ECO:0000313" key="5">
    <source>
        <dbReference type="Proteomes" id="UP000481087"/>
    </source>
</evidence>
<dbReference type="AlphaFoldDB" id="A0A6L8VB41"/>
<proteinExistence type="predicted"/>
<feature type="transmembrane region" description="Helical" evidence="1">
    <location>
        <begin position="31"/>
        <end position="54"/>
    </location>
</feature>
<dbReference type="InterPro" id="IPR003594">
    <property type="entry name" value="HATPase_dom"/>
</dbReference>
<keyword evidence="1" id="KW-1133">Transmembrane helix</keyword>
<keyword evidence="5" id="KW-1185">Reference proteome</keyword>
<gene>
    <name evidence="4" type="ORF">GQF01_32630</name>
</gene>
<dbReference type="InterPro" id="IPR050640">
    <property type="entry name" value="Bact_2-comp_sensor_kinase"/>
</dbReference>
<dbReference type="SUPFAM" id="SSF55874">
    <property type="entry name" value="ATPase domain of HSP90 chaperone/DNA topoisomerase II/histidine kinase"/>
    <property type="match status" value="1"/>
</dbReference>
<feature type="transmembrane region" description="Helical" evidence="1">
    <location>
        <begin position="340"/>
        <end position="358"/>
    </location>
</feature>
<keyword evidence="1" id="KW-0472">Membrane</keyword>
<sequence length="649" mass="73971">MISQKENESIKATPTAWRQVMWTKNRNIRSILFSTYSLIILIVFTVLVAWFYLWASDLLRKNATDSLESMGQSMQDNIDSEFHKLNDVSLNVMYSNLVKNHFQRYLSLTTDSRSNIAVNANVTGAENSVQNAKELTDILTAAIGPSRPVEQLYLYDFKSKVYGNGFDNGERTYLPQDKPWFDAVMHNTAGKYIAPPVPDEEMSRFISSNEKQFSMSLFRLFYDNYNTPMGIIEVKQYFNRIFKSAIDFTDRNPYQAKVLVYNNANEIIYPTKADKERYLPYMTYRGADGTAGNQSFYNQDTGEKALLSLHYSEFTGLSTVIIVSESKLLSPLFTFAKRTVLIALIILLLSILLSFLAAKRITMPIQKIHRSMRTMRLEDLGTERGAAPQLNSGLNELDQLYWSFVKMSSRLKQSMDDLLMSQHQELQAKLIALQTQMNPHFLYNTLTTIQVMAQENMNAEIVAMTENMSDFLRYFSADGSLVALKEEVLHTRKYLEINQIRFGRKLHFEFDIDDQLTELRIPKLIIQPLVENALKFATKHQPPWTIRVTGTISANHWQVEVADTGDGFSEESLANLDRRIQEIDKTNVLPLLQLNGMGLLNIYIRMKLMYGNETIFRIANGQGATVIIGGTLTQGGINEHHGHGGTAVS</sequence>
<evidence type="ECO:0000259" key="3">
    <source>
        <dbReference type="Pfam" id="PF06580"/>
    </source>
</evidence>
<dbReference type="Gene3D" id="3.30.565.10">
    <property type="entry name" value="Histidine kinase-like ATPase, C-terminal domain"/>
    <property type="match status" value="1"/>
</dbReference>
<dbReference type="PANTHER" id="PTHR34220:SF7">
    <property type="entry name" value="SENSOR HISTIDINE KINASE YPDA"/>
    <property type="match status" value="1"/>
</dbReference>
<name>A0A6L8VB41_9BACL</name>
<dbReference type="Pfam" id="PF06580">
    <property type="entry name" value="His_kinase"/>
    <property type="match status" value="1"/>
</dbReference>
<dbReference type="InterPro" id="IPR036890">
    <property type="entry name" value="HATPase_C_sf"/>
</dbReference>
<feature type="domain" description="Histidine kinase/HSP90-like ATPase" evidence="2">
    <location>
        <begin position="523"/>
        <end position="628"/>
    </location>
</feature>
<dbReference type="Pfam" id="PF02518">
    <property type="entry name" value="HATPase_c"/>
    <property type="match status" value="1"/>
</dbReference>
<evidence type="ECO:0000259" key="2">
    <source>
        <dbReference type="Pfam" id="PF02518"/>
    </source>
</evidence>
<keyword evidence="1" id="KW-0812">Transmembrane</keyword>
<evidence type="ECO:0000313" key="4">
    <source>
        <dbReference type="EMBL" id="MZQ86866.1"/>
    </source>
</evidence>
<dbReference type="PANTHER" id="PTHR34220">
    <property type="entry name" value="SENSOR HISTIDINE KINASE YPDA"/>
    <property type="match status" value="1"/>
</dbReference>
<dbReference type="InterPro" id="IPR010559">
    <property type="entry name" value="Sig_transdc_His_kin_internal"/>
</dbReference>
<organism evidence="4 5">
    <name type="scientific">Paenibacillus silvestris</name>
    <dbReference type="NCBI Taxonomy" id="2606219"/>
    <lineage>
        <taxon>Bacteria</taxon>
        <taxon>Bacillati</taxon>
        <taxon>Bacillota</taxon>
        <taxon>Bacilli</taxon>
        <taxon>Bacillales</taxon>
        <taxon>Paenibacillaceae</taxon>
        <taxon>Paenibacillus</taxon>
    </lineage>
</organism>
<protein>
    <submittedName>
        <fullName evidence="4">HAMP domain-containing protein</fullName>
    </submittedName>
</protein>
<accession>A0A6L8VB41</accession>
<dbReference type="GO" id="GO:0000155">
    <property type="term" value="F:phosphorelay sensor kinase activity"/>
    <property type="evidence" value="ECO:0007669"/>
    <property type="project" value="InterPro"/>
</dbReference>
<feature type="domain" description="Signal transduction histidine kinase internal region" evidence="3">
    <location>
        <begin position="428"/>
        <end position="506"/>
    </location>
</feature>
<dbReference type="Gene3D" id="6.10.340.10">
    <property type="match status" value="1"/>
</dbReference>
<dbReference type="Proteomes" id="UP000481087">
    <property type="component" value="Unassembled WGS sequence"/>
</dbReference>
<dbReference type="EMBL" id="WTUZ01000040">
    <property type="protein sequence ID" value="MZQ86866.1"/>
    <property type="molecule type" value="Genomic_DNA"/>
</dbReference>
<comment type="caution">
    <text evidence="4">The sequence shown here is derived from an EMBL/GenBank/DDBJ whole genome shotgun (WGS) entry which is preliminary data.</text>
</comment>
<dbReference type="GO" id="GO:0016020">
    <property type="term" value="C:membrane"/>
    <property type="evidence" value="ECO:0007669"/>
    <property type="project" value="InterPro"/>
</dbReference>
<evidence type="ECO:0000256" key="1">
    <source>
        <dbReference type="SAM" id="Phobius"/>
    </source>
</evidence>